<evidence type="ECO:0000313" key="2">
    <source>
        <dbReference type="EMBL" id="MCL6679097.1"/>
    </source>
</evidence>
<organism evidence="2 3">
    <name type="scientific">Sphingomonas anseongensis</name>
    <dbReference type="NCBI Taxonomy" id="2908207"/>
    <lineage>
        <taxon>Bacteria</taxon>
        <taxon>Pseudomonadati</taxon>
        <taxon>Pseudomonadota</taxon>
        <taxon>Alphaproteobacteria</taxon>
        <taxon>Sphingomonadales</taxon>
        <taxon>Sphingomonadaceae</taxon>
        <taxon>Sphingomonas</taxon>
    </lineage>
</organism>
<comment type="caution">
    <text evidence="2">The sequence shown here is derived from an EMBL/GenBank/DDBJ whole genome shotgun (WGS) entry which is preliminary data.</text>
</comment>
<dbReference type="InterPro" id="IPR050194">
    <property type="entry name" value="Glycosyltransferase_grp1"/>
</dbReference>
<dbReference type="Pfam" id="PF13692">
    <property type="entry name" value="Glyco_trans_1_4"/>
    <property type="match status" value="1"/>
</dbReference>
<sequence>MTRILVLTRSYPAAGDLYKYPFVHRRVVAYSAAGHDVRVFRPGENGQPMSHEFDSVTCWTGNPAALQAFVEDWRPDVVAAHGFSEGLWDLLEPLSPSIPIRAWLHGSEIPDFMRQKALVAPASERAKALEQLKARCAFWNRLLGDFPSRLKLVFVSKTSIELARTDWGGKLTPDHYSVVPNPIDTDLFAYRAKSAEDRFNVLLIRPFDSQTYANDLAVDAILKLAGRPDAEKLRFTIIGDGPLFDETVGPLAGLPNVSVSRRFLTQEEIADEHGRHGLFLVPTRLDTQGVSRDEAMASGLVPVTNAIPAVLEFADESCAALAPPGDSDALAQAMLEMVRKPGLFLERSKAAAERIRSERSSAVIIPRELELLEEAAHG</sequence>
<gene>
    <name evidence="2" type="ORF">LZ519_07170</name>
</gene>
<evidence type="ECO:0000313" key="3">
    <source>
        <dbReference type="Proteomes" id="UP001165343"/>
    </source>
</evidence>
<dbReference type="CDD" id="cd03801">
    <property type="entry name" value="GT4_PimA-like"/>
    <property type="match status" value="1"/>
</dbReference>
<name>A0ABT0RFP3_9SPHN</name>
<dbReference type="Pfam" id="PF13439">
    <property type="entry name" value="Glyco_transf_4"/>
    <property type="match status" value="1"/>
</dbReference>
<evidence type="ECO:0000259" key="1">
    <source>
        <dbReference type="Pfam" id="PF13439"/>
    </source>
</evidence>
<reference evidence="2" key="1">
    <citation type="submission" date="2022-05" db="EMBL/GenBank/DDBJ databases">
        <authorList>
            <person name="Jo J.-H."/>
            <person name="Im W.-T."/>
        </authorList>
    </citation>
    <scope>NUCLEOTIDE SEQUENCE</scope>
    <source>
        <strain evidence="2">RG327</strain>
    </source>
</reference>
<dbReference type="EMBL" id="JAMGBC010000001">
    <property type="protein sequence ID" value="MCL6679097.1"/>
    <property type="molecule type" value="Genomic_DNA"/>
</dbReference>
<dbReference type="RefSeq" id="WP_249868017.1">
    <property type="nucleotide sequence ID" value="NZ_JAMGBC010000001.1"/>
</dbReference>
<protein>
    <submittedName>
        <fullName evidence="2">Glycosyltransferase family 4 protein</fullName>
    </submittedName>
</protein>
<dbReference type="SUPFAM" id="SSF53756">
    <property type="entry name" value="UDP-Glycosyltransferase/glycogen phosphorylase"/>
    <property type="match status" value="1"/>
</dbReference>
<dbReference type="PANTHER" id="PTHR45947">
    <property type="entry name" value="SULFOQUINOVOSYL TRANSFERASE SQD2"/>
    <property type="match status" value="1"/>
</dbReference>
<dbReference type="InterPro" id="IPR028098">
    <property type="entry name" value="Glyco_trans_4-like_N"/>
</dbReference>
<dbReference type="Proteomes" id="UP001165343">
    <property type="component" value="Unassembled WGS sequence"/>
</dbReference>
<dbReference type="Gene3D" id="3.40.50.2000">
    <property type="entry name" value="Glycogen Phosphorylase B"/>
    <property type="match status" value="2"/>
</dbReference>
<keyword evidence="3" id="KW-1185">Reference proteome</keyword>
<dbReference type="PANTHER" id="PTHR45947:SF3">
    <property type="entry name" value="SULFOQUINOVOSYL TRANSFERASE SQD2"/>
    <property type="match status" value="1"/>
</dbReference>
<proteinExistence type="predicted"/>
<accession>A0ABT0RFP3</accession>
<feature type="domain" description="Glycosyltransferase subfamily 4-like N-terminal" evidence="1">
    <location>
        <begin position="29"/>
        <end position="186"/>
    </location>
</feature>